<dbReference type="GO" id="GO:0009103">
    <property type="term" value="P:lipopolysaccharide biosynthetic process"/>
    <property type="evidence" value="ECO:0007669"/>
    <property type="project" value="TreeGrafter"/>
</dbReference>
<gene>
    <name evidence="2" type="primary">mshA_2</name>
    <name evidence="2" type="ORF">EC9_25460</name>
</gene>
<dbReference type="EC" id="2.4.1.250" evidence="2"/>
<keyword evidence="2" id="KW-0328">Glycosyltransferase</keyword>
<evidence type="ECO:0000313" key="3">
    <source>
        <dbReference type="Proteomes" id="UP000319557"/>
    </source>
</evidence>
<evidence type="ECO:0000256" key="1">
    <source>
        <dbReference type="ARBA" id="ARBA00022679"/>
    </source>
</evidence>
<dbReference type="CDD" id="cd03801">
    <property type="entry name" value="GT4_PimA-like"/>
    <property type="match status" value="1"/>
</dbReference>
<dbReference type="RefSeq" id="WP_145345532.1">
    <property type="nucleotide sequence ID" value="NZ_CP036261.1"/>
</dbReference>
<dbReference type="Pfam" id="PF13692">
    <property type="entry name" value="Glyco_trans_1_4"/>
    <property type="match status" value="1"/>
</dbReference>
<dbReference type="OrthoDB" id="9807209at2"/>
<dbReference type="KEGG" id="ruv:EC9_25460"/>
<name>A0A517M0G5_9BACT</name>
<accession>A0A517M0G5</accession>
<dbReference type="SUPFAM" id="SSF53756">
    <property type="entry name" value="UDP-Glycosyltransferase/glycogen phosphorylase"/>
    <property type="match status" value="1"/>
</dbReference>
<evidence type="ECO:0000313" key="2">
    <source>
        <dbReference type="EMBL" id="QDS88356.1"/>
    </source>
</evidence>
<dbReference type="AlphaFoldDB" id="A0A517M0G5"/>
<dbReference type="NCBIfam" id="TIGR03087">
    <property type="entry name" value="stp1"/>
    <property type="match status" value="1"/>
</dbReference>
<dbReference type="EMBL" id="CP036261">
    <property type="protein sequence ID" value="QDS88356.1"/>
    <property type="molecule type" value="Genomic_DNA"/>
</dbReference>
<keyword evidence="3" id="KW-1185">Reference proteome</keyword>
<dbReference type="Proteomes" id="UP000319557">
    <property type="component" value="Chromosome"/>
</dbReference>
<proteinExistence type="predicted"/>
<dbReference type="PANTHER" id="PTHR46401:SF2">
    <property type="entry name" value="GLYCOSYLTRANSFERASE WBBK-RELATED"/>
    <property type="match status" value="1"/>
</dbReference>
<sequence>MNALGFENRPASDSDMEIPTAQTPRRRILMLTHRVPFPPDRGDRIRSWNILQHLSKQYDVSLACVSDEPICPTARLRLESVCERIAIAPLGKRTQWLRAGASAVRGDALTEGLFWSAALAKTVDRWADSDPFDSVFVYCSGMLRYARSRPLCKLPKVVDLVDVDSQKFHAYADRANFWKRVIYRTEARRVGRLEREAVRTAQAVTLVSDAEAELLRTSLGAGAHAIHGVPNGVDTAYFNPQPSDAAAVDPDRSGDERPKLAFVGVMNYPPNVAAVEWFLENVWSGLRREILEISFDIIGKHPSPAVRKLAQLPGVQVTGAVPDVRPYLRSSDIVIAPLLIARGIQNKVLEAMAMGKPVVASAQAATGIDAVDGQHLRIAESADQWVQHIVDLCRDQPQRQRIAHDARQLVCQRYTWPATLTGFDSLLLSRRSVTNVS</sequence>
<dbReference type="GO" id="GO:0102710">
    <property type="term" value="F:D-inositol-3-phosphate glycosyltransferase activity"/>
    <property type="evidence" value="ECO:0007669"/>
    <property type="project" value="UniProtKB-EC"/>
</dbReference>
<dbReference type="Gene3D" id="3.40.50.2000">
    <property type="entry name" value="Glycogen Phosphorylase B"/>
    <property type="match status" value="2"/>
</dbReference>
<dbReference type="PANTHER" id="PTHR46401">
    <property type="entry name" value="GLYCOSYLTRANSFERASE WBBK-RELATED"/>
    <property type="match status" value="1"/>
</dbReference>
<keyword evidence="1 2" id="KW-0808">Transferase</keyword>
<reference evidence="2 3" key="1">
    <citation type="submission" date="2019-02" db="EMBL/GenBank/DDBJ databases">
        <title>Deep-cultivation of Planctomycetes and their phenomic and genomic characterization uncovers novel biology.</title>
        <authorList>
            <person name="Wiegand S."/>
            <person name="Jogler M."/>
            <person name="Boedeker C."/>
            <person name="Pinto D."/>
            <person name="Vollmers J."/>
            <person name="Rivas-Marin E."/>
            <person name="Kohn T."/>
            <person name="Peeters S.H."/>
            <person name="Heuer A."/>
            <person name="Rast P."/>
            <person name="Oberbeckmann S."/>
            <person name="Bunk B."/>
            <person name="Jeske O."/>
            <person name="Meyerdierks A."/>
            <person name="Storesund J.E."/>
            <person name="Kallscheuer N."/>
            <person name="Luecker S."/>
            <person name="Lage O.M."/>
            <person name="Pohl T."/>
            <person name="Merkel B.J."/>
            <person name="Hornburger P."/>
            <person name="Mueller R.-W."/>
            <person name="Bruemmer F."/>
            <person name="Labrenz M."/>
            <person name="Spormann A.M."/>
            <person name="Op den Camp H."/>
            <person name="Overmann J."/>
            <person name="Amann R."/>
            <person name="Jetten M.S.M."/>
            <person name="Mascher T."/>
            <person name="Medema M.H."/>
            <person name="Devos D.P."/>
            <person name="Kaster A.-K."/>
            <person name="Ovreas L."/>
            <person name="Rohde M."/>
            <person name="Galperin M.Y."/>
            <person name="Jogler C."/>
        </authorList>
    </citation>
    <scope>NUCLEOTIDE SEQUENCE [LARGE SCALE GENOMIC DNA]</scope>
    <source>
        <strain evidence="2 3">EC9</strain>
    </source>
</reference>
<organism evidence="2 3">
    <name type="scientific">Rosistilla ulvae</name>
    <dbReference type="NCBI Taxonomy" id="1930277"/>
    <lineage>
        <taxon>Bacteria</taxon>
        <taxon>Pseudomonadati</taxon>
        <taxon>Planctomycetota</taxon>
        <taxon>Planctomycetia</taxon>
        <taxon>Pirellulales</taxon>
        <taxon>Pirellulaceae</taxon>
        <taxon>Rosistilla</taxon>
    </lineage>
</organism>
<dbReference type="InterPro" id="IPR017521">
    <property type="entry name" value="Sugar_tfrase_PEP-CTERM_Stp1"/>
</dbReference>
<protein>
    <submittedName>
        <fullName evidence="2">D-inositol-3-phosphate glycosyltransferase</fullName>
        <ecNumber evidence="2">2.4.1.250</ecNumber>
    </submittedName>
</protein>